<dbReference type="EMBL" id="JADBJN010000004">
    <property type="protein sequence ID" value="KAG5666632.1"/>
    <property type="molecule type" value="Genomic_DNA"/>
</dbReference>
<protein>
    <submittedName>
        <fullName evidence="1">Uncharacterized protein</fullName>
    </submittedName>
</protein>
<gene>
    <name evidence="1" type="ORF">PVAND_014648</name>
</gene>
<evidence type="ECO:0000313" key="1">
    <source>
        <dbReference type="EMBL" id="KAG5666632.1"/>
    </source>
</evidence>
<reference evidence="1" key="1">
    <citation type="submission" date="2021-03" db="EMBL/GenBank/DDBJ databases">
        <title>Chromosome level genome of the anhydrobiotic midge Polypedilum vanderplanki.</title>
        <authorList>
            <person name="Yoshida Y."/>
            <person name="Kikawada T."/>
            <person name="Gusev O."/>
        </authorList>
    </citation>
    <scope>NUCLEOTIDE SEQUENCE</scope>
    <source>
        <strain evidence="1">NIAS01</strain>
        <tissue evidence="1">Whole body or cell culture</tissue>
    </source>
</reference>
<sequence>MAYTNNLNSNESVEQFDFSFTDVLAFEFIDSGRTSTPFPSPKNSPTTVVKNPNFKRVAFASPQIIDISFDNEHFKKSVYGEKLGITPKRSTMKVRPRSLTYSDAKKSVMKPSKIPNLKRLSCQTKTIEVSIEEKSIKIKGVKLNKRFELQMKKMKSKKNF</sequence>
<keyword evidence="2" id="KW-1185">Reference proteome</keyword>
<proteinExistence type="predicted"/>
<accession>A0A9J6BAM2</accession>
<dbReference type="Proteomes" id="UP001107558">
    <property type="component" value="Chromosome 4"/>
</dbReference>
<evidence type="ECO:0000313" key="2">
    <source>
        <dbReference type="Proteomes" id="UP001107558"/>
    </source>
</evidence>
<dbReference type="AlphaFoldDB" id="A0A9J6BAM2"/>
<organism evidence="1 2">
    <name type="scientific">Polypedilum vanderplanki</name>
    <name type="common">Sleeping chironomid midge</name>
    <dbReference type="NCBI Taxonomy" id="319348"/>
    <lineage>
        <taxon>Eukaryota</taxon>
        <taxon>Metazoa</taxon>
        <taxon>Ecdysozoa</taxon>
        <taxon>Arthropoda</taxon>
        <taxon>Hexapoda</taxon>
        <taxon>Insecta</taxon>
        <taxon>Pterygota</taxon>
        <taxon>Neoptera</taxon>
        <taxon>Endopterygota</taxon>
        <taxon>Diptera</taxon>
        <taxon>Nematocera</taxon>
        <taxon>Chironomoidea</taxon>
        <taxon>Chironomidae</taxon>
        <taxon>Chironominae</taxon>
        <taxon>Polypedilum</taxon>
        <taxon>Polypedilum</taxon>
    </lineage>
</organism>
<comment type="caution">
    <text evidence="1">The sequence shown here is derived from an EMBL/GenBank/DDBJ whole genome shotgun (WGS) entry which is preliminary data.</text>
</comment>
<name>A0A9J6BAM2_POLVA</name>